<sequence>MNLSQLEKKVNEIDFLCLPTDKKTNCKFENGNSNFLYSLNEAIHYCEDQNVGQNPAGNSKNANLAIVKKFVQQFPADFNTLVMEIELLEIAESADEEDEKENKKHKEKLTKILNDLTETNDIGQMLLAAHIQIYKNELDAKKALINEISINLNQIKAIAGIFQQKFLKIRELISFVNGLDETKLKQLNELAKKTDANVQQLKIVSNLKDFIEKAKEAVAKLTNSKETNAFVKLIKQSGVPLRKEAPHFEQMEAPVKAKELLERVFSIEEMEATQKAIEDAFMIRASEIFVPERKECEEEYDEKEEDED</sequence>
<evidence type="ECO:0000313" key="2">
    <source>
        <dbReference type="EMBL" id="KAL3115625.1"/>
    </source>
</evidence>
<keyword evidence="1" id="KW-0175">Coiled coil</keyword>
<proteinExistence type="predicted"/>
<reference evidence="2 3" key="1">
    <citation type="submission" date="2024-10" db="EMBL/GenBank/DDBJ databases">
        <authorList>
            <person name="Kim D."/>
        </authorList>
    </citation>
    <scope>NUCLEOTIDE SEQUENCE [LARGE SCALE GENOMIC DNA]</scope>
    <source>
        <strain evidence="2">BH-2024</strain>
    </source>
</reference>
<dbReference type="AlphaFoldDB" id="A0ABD2LK63"/>
<accession>A0ABD2LK63</accession>
<comment type="caution">
    <text evidence="2">The sequence shown here is derived from an EMBL/GenBank/DDBJ whole genome shotgun (WGS) entry which is preliminary data.</text>
</comment>
<dbReference type="Proteomes" id="UP001620626">
    <property type="component" value="Unassembled WGS sequence"/>
</dbReference>
<evidence type="ECO:0000313" key="3">
    <source>
        <dbReference type="Proteomes" id="UP001620626"/>
    </source>
</evidence>
<protein>
    <submittedName>
        <fullName evidence="2">Uncharacterized protein</fullName>
    </submittedName>
</protein>
<gene>
    <name evidence="2" type="ORF">niasHT_011974</name>
</gene>
<evidence type="ECO:0000256" key="1">
    <source>
        <dbReference type="SAM" id="Coils"/>
    </source>
</evidence>
<dbReference type="EMBL" id="JBICBT010000374">
    <property type="protein sequence ID" value="KAL3115625.1"/>
    <property type="molecule type" value="Genomic_DNA"/>
</dbReference>
<name>A0ABD2LK63_9BILA</name>
<keyword evidence="3" id="KW-1185">Reference proteome</keyword>
<organism evidence="2 3">
    <name type="scientific">Heterodera trifolii</name>
    <dbReference type="NCBI Taxonomy" id="157864"/>
    <lineage>
        <taxon>Eukaryota</taxon>
        <taxon>Metazoa</taxon>
        <taxon>Ecdysozoa</taxon>
        <taxon>Nematoda</taxon>
        <taxon>Chromadorea</taxon>
        <taxon>Rhabditida</taxon>
        <taxon>Tylenchina</taxon>
        <taxon>Tylenchomorpha</taxon>
        <taxon>Tylenchoidea</taxon>
        <taxon>Heteroderidae</taxon>
        <taxon>Heteroderinae</taxon>
        <taxon>Heterodera</taxon>
    </lineage>
</organism>
<feature type="coiled-coil region" evidence="1">
    <location>
        <begin position="184"/>
        <end position="224"/>
    </location>
</feature>